<dbReference type="EMBL" id="LXQA010033947">
    <property type="protein sequence ID" value="MCH97041.1"/>
    <property type="molecule type" value="Genomic_DNA"/>
</dbReference>
<dbReference type="AlphaFoldDB" id="A0A392NC30"/>
<dbReference type="Proteomes" id="UP000265520">
    <property type="component" value="Unassembled WGS sequence"/>
</dbReference>
<organism evidence="1 2">
    <name type="scientific">Trifolium medium</name>
    <dbReference type="NCBI Taxonomy" id="97028"/>
    <lineage>
        <taxon>Eukaryota</taxon>
        <taxon>Viridiplantae</taxon>
        <taxon>Streptophyta</taxon>
        <taxon>Embryophyta</taxon>
        <taxon>Tracheophyta</taxon>
        <taxon>Spermatophyta</taxon>
        <taxon>Magnoliopsida</taxon>
        <taxon>eudicotyledons</taxon>
        <taxon>Gunneridae</taxon>
        <taxon>Pentapetalae</taxon>
        <taxon>rosids</taxon>
        <taxon>fabids</taxon>
        <taxon>Fabales</taxon>
        <taxon>Fabaceae</taxon>
        <taxon>Papilionoideae</taxon>
        <taxon>50 kb inversion clade</taxon>
        <taxon>NPAAA clade</taxon>
        <taxon>Hologalegina</taxon>
        <taxon>IRL clade</taxon>
        <taxon>Trifolieae</taxon>
        <taxon>Trifolium</taxon>
    </lineage>
</organism>
<evidence type="ECO:0000313" key="1">
    <source>
        <dbReference type="EMBL" id="MCH97041.1"/>
    </source>
</evidence>
<sequence>CICALPILAGLSYDDGDLSFERYFTEGSLGYENSLTSVASLFCRHCRVRPWWNFVRAFPHL</sequence>
<evidence type="ECO:0000313" key="2">
    <source>
        <dbReference type="Proteomes" id="UP000265520"/>
    </source>
</evidence>
<feature type="non-terminal residue" evidence="1">
    <location>
        <position position="1"/>
    </location>
</feature>
<keyword evidence="2" id="KW-1185">Reference proteome</keyword>
<name>A0A392NC30_9FABA</name>
<reference evidence="1 2" key="1">
    <citation type="journal article" date="2018" name="Front. Plant Sci.">
        <title>Red Clover (Trifolium pratense) and Zigzag Clover (T. medium) - A Picture of Genomic Similarities and Differences.</title>
        <authorList>
            <person name="Dluhosova J."/>
            <person name="Istvanek J."/>
            <person name="Nedelnik J."/>
            <person name="Repkova J."/>
        </authorList>
    </citation>
    <scope>NUCLEOTIDE SEQUENCE [LARGE SCALE GENOMIC DNA]</scope>
    <source>
        <strain evidence="2">cv. 10/8</strain>
        <tissue evidence="1">Leaf</tissue>
    </source>
</reference>
<comment type="caution">
    <text evidence="1">The sequence shown here is derived from an EMBL/GenBank/DDBJ whole genome shotgun (WGS) entry which is preliminary data.</text>
</comment>
<accession>A0A392NC30</accession>
<protein>
    <submittedName>
        <fullName evidence="1">Uncharacterized protein</fullName>
    </submittedName>
</protein>
<proteinExistence type="predicted"/>